<evidence type="ECO:0000313" key="2">
    <source>
        <dbReference type="Proteomes" id="UP000003789"/>
    </source>
</evidence>
<organism evidence="1 2">
    <name type="scientific">Photobacterium profundum 3TCK</name>
    <dbReference type="NCBI Taxonomy" id="314280"/>
    <lineage>
        <taxon>Bacteria</taxon>
        <taxon>Pseudomonadati</taxon>
        <taxon>Pseudomonadota</taxon>
        <taxon>Gammaproteobacteria</taxon>
        <taxon>Vibrionales</taxon>
        <taxon>Vibrionaceae</taxon>
        <taxon>Photobacterium</taxon>
    </lineage>
</organism>
<evidence type="ECO:0000313" key="1">
    <source>
        <dbReference type="EMBL" id="EAS45578.1"/>
    </source>
</evidence>
<name>Q1ZAB4_9GAMM</name>
<dbReference type="Proteomes" id="UP000003789">
    <property type="component" value="Unassembled WGS sequence"/>
</dbReference>
<gene>
    <name evidence="1" type="ORF">P3TCK_04356</name>
</gene>
<comment type="caution">
    <text evidence="1">The sequence shown here is derived from an EMBL/GenBank/DDBJ whole genome shotgun (WGS) entry which is preliminary data.</text>
</comment>
<sequence>MIICDGMLQLKMEGCLYRQLMEEGEQ</sequence>
<dbReference type="EMBL" id="AAPH01000001">
    <property type="protein sequence ID" value="EAS45578.1"/>
    <property type="molecule type" value="Genomic_DNA"/>
</dbReference>
<reference evidence="1 2" key="1">
    <citation type="submission" date="2006-03" db="EMBL/GenBank/DDBJ databases">
        <authorList>
            <person name="Bartlett D.H."/>
            <person name="Valle G."/>
            <person name="Lauro F.M."/>
            <person name="Vezzi A."/>
            <person name="Simonato F."/>
            <person name="Eloe E."/>
            <person name="Vitulo N."/>
            <person name="Stratton T.K."/>
            <person name="D'angelo M."/>
            <person name="Ferriera S."/>
            <person name="Johnson J."/>
            <person name="Kravitz S."/>
            <person name="Beeson K."/>
            <person name="Sutton G."/>
            <person name="Rogers Y."/>
            <person name="Friedman R."/>
            <person name="Frazier M."/>
            <person name="Venter J.C."/>
        </authorList>
    </citation>
    <scope>NUCLEOTIDE SEQUENCE [LARGE SCALE GENOMIC DNA]</scope>
    <source>
        <strain evidence="1 2">3TCK</strain>
    </source>
</reference>
<accession>Q1ZAB4</accession>
<proteinExistence type="predicted"/>
<protein>
    <submittedName>
        <fullName evidence="1">Uncharacterized protein</fullName>
    </submittedName>
</protein>
<dbReference type="HOGENOM" id="CLU_3416956_0_0_6"/>
<dbReference type="AlphaFoldDB" id="Q1ZAB4"/>